<evidence type="ECO:0000313" key="8">
    <source>
        <dbReference type="EMBL" id="KAE9392957.1"/>
    </source>
</evidence>
<dbReference type="InterPro" id="IPR036188">
    <property type="entry name" value="FAD/NAD-bd_sf"/>
</dbReference>
<name>A0A6A4H708_9AGAR</name>
<organism evidence="8 9">
    <name type="scientific">Gymnopus androsaceus JB14</name>
    <dbReference type="NCBI Taxonomy" id="1447944"/>
    <lineage>
        <taxon>Eukaryota</taxon>
        <taxon>Fungi</taxon>
        <taxon>Dikarya</taxon>
        <taxon>Basidiomycota</taxon>
        <taxon>Agaricomycotina</taxon>
        <taxon>Agaricomycetes</taxon>
        <taxon>Agaricomycetidae</taxon>
        <taxon>Agaricales</taxon>
        <taxon>Marasmiineae</taxon>
        <taxon>Omphalotaceae</taxon>
        <taxon>Gymnopus</taxon>
    </lineage>
</organism>
<feature type="non-terminal residue" evidence="8">
    <location>
        <position position="1"/>
    </location>
</feature>
<dbReference type="AlphaFoldDB" id="A0A6A4H708"/>
<comment type="cofactor">
    <cofactor evidence="1">
        <name>FAD</name>
        <dbReference type="ChEBI" id="CHEBI:57692"/>
    </cofactor>
</comment>
<dbReference type="Gene3D" id="3.50.50.60">
    <property type="entry name" value="FAD/NAD(P)-binding domain"/>
    <property type="match status" value="1"/>
</dbReference>
<dbReference type="GO" id="GO:0016491">
    <property type="term" value="F:oxidoreductase activity"/>
    <property type="evidence" value="ECO:0007669"/>
    <property type="project" value="UniProtKB-KW"/>
</dbReference>
<evidence type="ECO:0008006" key="10">
    <source>
        <dbReference type="Google" id="ProtNLM"/>
    </source>
</evidence>
<dbReference type="PANTHER" id="PTHR43098:SF2">
    <property type="entry name" value="FAD-BINDING MONOOXYGENASE AUSB-RELATED"/>
    <property type="match status" value="1"/>
</dbReference>
<keyword evidence="4" id="KW-0274">FAD</keyword>
<evidence type="ECO:0000256" key="3">
    <source>
        <dbReference type="ARBA" id="ARBA00022630"/>
    </source>
</evidence>
<sequence length="130" mass="14087">QVSPPHFNPKMDPVNGSGAAIDHPGTADIQVKYAAERDKRMRTDGAAQFADLSKSPEFAYLAKDPWVDHAFLNKQKPAIENGDSIKFLVLGAGLGGLLFAVELIQAGFKASEIRLVDIAGGFGGTWYWNR</sequence>
<dbReference type="SUPFAM" id="SSF51905">
    <property type="entry name" value="FAD/NAD(P)-binding domain"/>
    <property type="match status" value="1"/>
</dbReference>
<reference evidence="8" key="1">
    <citation type="journal article" date="2019" name="Environ. Microbiol.">
        <title>Fungal ecological strategies reflected in gene transcription - a case study of two litter decomposers.</title>
        <authorList>
            <person name="Barbi F."/>
            <person name="Kohler A."/>
            <person name="Barry K."/>
            <person name="Baskaran P."/>
            <person name="Daum C."/>
            <person name="Fauchery L."/>
            <person name="Ihrmark K."/>
            <person name="Kuo A."/>
            <person name="LaButti K."/>
            <person name="Lipzen A."/>
            <person name="Morin E."/>
            <person name="Grigoriev I.V."/>
            <person name="Henrissat B."/>
            <person name="Lindahl B."/>
            <person name="Martin F."/>
        </authorList>
    </citation>
    <scope>NUCLEOTIDE SEQUENCE</scope>
    <source>
        <strain evidence="8">JB14</strain>
    </source>
</reference>
<comment type="similarity">
    <text evidence="2">Belongs to the FAD-binding monooxygenase family.</text>
</comment>
<keyword evidence="6" id="KW-0560">Oxidoreductase</keyword>
<dbReference type="PANTHER" id="PTHR43098">
    <property type="entry name" value="L-ORNITHINE N(5)-MONOOXYGENASE-RELATED"/>
    <property type="match status" value="1"/>
</dbReference>
<gene>
    <name evidence="8" type="ORF">BT96DRAFT_924394</name>
</gene>
<dbReference type="OrthoDB" id="66881at2759"/>
<evidence type="ECO:0000256" key="7">
    <source>
        <dbReference type="SAM" id="MobiDB-lite"/>
    </source>
</evidence>
<evidence type="ECO:0000256" key="2">
    <source>
        <dbReference type="ARBA" id="ARBA00010139"/>
    </source>
</evidence>
<dbReference type="EMBL" id="ML769584">
    <property type="protein sequence ID" value="KAE9392957.1"/>
    <property type="molecule type" value="Genomic_DNA"/>
</dbReference>
<evidence type="ECO:0000256" key="1">
    <source>
        <dbReference type="ARBA" id="ARBA00001974"/>
    </source>
</evidence>
<dbReference type="InterPro" id="IPR050775">
    <property type="entry name" value="FAD-binding_Monooxygenases"/>
</dbReference>
<keyword evidence="9" id="KW-1185">Reference proteome</keyword>
<protein>
    <recommendedName>
        <fullName evidence="10">FAD/NAD(P)-binding domain-containing protein</fullName>
    </recommendedName>
</protein>
<feature type="region of interest" description="Disordered" evidence="7">
    <location>
        <begin position="1"/>
        <end position="24"/>
    </location>
</feature>
<evidence type="ECO:0000313" key="9">
    <source>
        <dbReference type="Proteomes" id="UP000799118"/>
    </source>
</evidence>
<evidence type="ECO:0000256" key="6">
    <source>
        <dbReference type="ARBA" id="ARBA00023002"/>
    </source>
</evidence>
<proteinExistence type="inferred from homology"/>
<keyword evidence="3" id="KW-0285">Flavoprotein</keyword>
<accession>A0A6A4H708</accession>
<dbReference type="Proteomes" id="UP000799118">
    <property type="component" value="Unassembled WGS sequence"/>
</dbReference>
<evidence type="ECO:0000256" key="4">
    <source>
        <dbReference type="ARBA" id="ARBA00022827"/>
    </source>
</evidence>
<keyword evidence="5" id="KW-0521">NADP</keyword>
<evidence type="ECO:0000256" key="5">
    <source>
        <dbReference type="ARBA" id="ARBA00022857"/>
    </source>
</evidence>